<comment type="caution">
    <text evidence="8">The sequence shown here is derived from an EMBL/GenBank/DDBJ whole genome shotgun (WGS) entry which is preliminary data.</text>
</comment>
<feature type="domain" description="Cation-transporting P-type ATPase C-terminal" evidence="7">
    <location>
        <begin position="129"/>
        <end position="226"/>
    </location>
</feature>
<dbReference type="SUPFAM" id="SSF81665">
    <property type="entry name" value="Calcium ATPase, transmembrane domain M"/>
    <property type="match status" value="1"/>
</dbReference>
<dbReference type="PRINTS" id="PR00119">
    <property type="entry name" value="CATATPASE"/>
</dbReference>
<accession>A0A835D7J3</accession>
<dbReference type="InterPro" id="IPR023298">
    <property type="entry name" value="ATPase_P-typ_TM_dom_sf"/>
</dbReference>
<evidence type="ECO:0000313" key="8">
    <source>
        <dbReference type="EMBL" id="KAF8392896.1"/>
    </source>
</evidence>
<evidence type="ECO:0000259" key="7">
    <source>
        <dbReference type="Pfam" id="PF00689"/>
    </source>
</evidence>
<dbReference type="OMA" id="CQVIGRF"/>
<dbReference type="AlphaFoldDB" id="A0A835D7J3"/>
<sequence>MNRKVCMVTGDNLHTAKAIALECGILGSNADATERNLIEGRAFRALSDIEREQVAGEILVMGRSSHNDKLLLVQALQKKGHVVAVTGDGTYDAPALREADIGLAMGIQGTEVAKESSDIIILDDNFSSVVKLLWINLIMDTLGALALATEPPTDHLMQRLPVDRREPLATNIMKRNILIQALYQVTVLLVLNFWGRSILNLKNDTSDHANEMKNTFIFNTFVLCQVKGMEEMGINNGH</sequence>
<dbReference type="GO" id="GO:0016887">
    <property type="term" value="F:ATP hydrolysis activity"/>
    <property type="evidence" value="ECO:0007669"/>
    <property type="project" value="InterPro"/>
</dbReference>
<proteinExistence type="predicted"/>
<dbReference type="Gene3D" id="1.20.1110.10">
    <property type="entry name" value="Calcium-transporting ATPase, transmembrane domain"/>
    <property type="match status" value="1"/>
</dbReference>
<dbReference type="InterPro" id="IPR036412">
    <property type="entry name" value="HAD-like_sf"/>
</dbReference>
<evidence type="ECO:0000313" key="9">
    <source>
        <dbReference type="Proteomes" id="UP000655225"/>
    </source>
</evidence>
<evidence type="ECO:0000256" key="5">
    <source>
        <dbReference type="ARBA" id="ARBA00022989"/>
    </source>
</evidence>
<keyword evidence="2" id="KW-0812">Transmembrane</keyword>
<evidence type="ECO:0000256" key="2">
    <source>
        <dbReference type="ARBA" id="ARBA00022692"/>
    </source>
</evidence>
<evidence type="ECO:0000256" key="1">
    <source>
        <dbReference type="ARBA" id="ARBA00004127"/>
    </source>
</evidence>
<dbReference type="GO" id="GO:0005886">
    <property type="term" value="C:plasma membrane"/>
    <property type="evidence" value="ECO:0007669"/>
    <property type="project" value="TreeGrafter"/>
</dbReference>
<dbReference type="PANTHER" id="PTHR24093:SF369">
    <property type="entry name" value="CALCIUM-TRANSPORTING ATPASE"/>
    <property type="match status" value="1"/>
</dbReference>
<keyword evidence="9" id="KW-1185">Reference proteome</keyword>
<keyword evidence="5" id="KW-1133">Transmembrane helix</keyword>
<dbReference type="Proteomes" id="UP000655225">
    <property type="component" value="Unassembled WGS sequence"/>
</dbReference>
<dbReference type="EMBL" id="JABCRI010000015">
    <property type="protein sequence ID" value="KAF8392896.1"/>
    <property type="molecule type" value="Genomic_DNA"/>
</dbReference>
<comment type="subcellular location">
    <subcellularLocation>
        <location evidence="1">Endomembrane system</location>
        <topology evidence="1">Multi-pass membrane protein</topology>
    </subcellularLocation>
</comment>
<dbReference type="Pfam" id="PF00702">
    <property type="entry name" value="Hydrolase"/>
    <property type="match status" value="1"/>
</dbReference>
<evidence type="ECO:0000256" key="3">
    <source>
        <dbReference type="ARBA" id="ARBA00022723"/>
    </source>
</evidence>
<dbReference type="OrthoDB" id="3352408at2759"/>
<dbReference type="InterPro" id="IPR001757">
    <property type="entry name" value="P_typ_ATPase"/>
</dbReference>
<dbReference type="Gene3D" id="3.40.50.1000">
    <property type="entry name" value="HAD superfamily/HAD-like"/>
    <property type="match status" value="1"/>
</dbReference>
<dbReference type="PANTHER" id="PTHR24093">
    <property type="entry name" value="CATION TRANSPORTING ATPASE"/>
    <property type="match status" value="1"/>
</dbReference>
<dbReference type="NCBIfam" id="TIGR01494">
    <property type="entry name" value="ATPase_P-type"/>
    <property type="match status" value="1"/>
</dbReference>
<evidence type="ECO:0000256" key="4">
    <source>
        <dbReference type="ARBA" id="ARBA00022842"/>
    </source>
</evidence>
<gene>
    <name evidence="8" type="ORF">HHK36_021136</name>
</gene>
<dbReference type="InterPro" id="IPR023214">
    <property type="entry name" value="HAD_sf"/>
</dbReference>
<dbReference type="InterPro" id="IPR006068">
    <property type="entry name" value="ATPase_P-typ_cation-transptr_C"/>
</dbReference>
<protein>
    <recommendedName>
        <fullName evidence="7">Cation-transporting P-type ATPase C-terminal domain-containing protein</fullName>
    </recommendedName>
</protein>
<dbReference type="GO" id="GO:0012505">
    <property type="term" value="C:endomembrane system"/>
    <property type="evidence" value="ECO:0007669"/>
    <property type="project" value="UniProtKB-SubCell"/>
</dbReference>
<keyword evidence="4" id="KW-0460">Magnesium</keyword>
<organism evidence="8 9">
    <name type="scientific">Tetracentron sinense</name>
    <name type="common">Spur-leaf</name>
    <dbReference type="NCBI Taxonomy" id="13715"/>
    <lineage>
        <taxon>Eukaryota</taxon>
        <taxon>Viridiplantae</taxon>
        <taxon>Streptophyta</taxon>
        <taxon>Embryophyta</taxon>
        <taxon>Tracheophyta</taxon>
        <taxon>Spermatophyta</taxon>
        <taxon>Magnoliopsida</taxon>
        <taxon>Trochodendrales</taxon>
        <taxon>Trochodendraceae</taxon>
        <taxon>Tetracentron</taxon>
    </lineage>
</organism>
<dbReference type="GO" id="GO:0046872">
    <property type="term" value="F:metal ion binding"/>
    <property type="evidence" value="ECO:0007669"/>
    <property type="project" value="UniProtKB-KW"/>
</dbReference>
<keyword evidence="6" id="KW-0472">Membrane</keyword>
<dbReference type="GO" id="GO:0005388">
    <property type="term" value="F:P-type calcium transporter activity"/>
    <property type="evidence" value="ECO:0007669"/>
    <property type="project" value="TreeGrafter"/>
</dbReference>
<dbReference type="SUPFAM" id="SSF56784">
    <property type="entry name" value="HAD-like"/>
    <property type="match status" value="1"/>
</dbReference>
<dbReference type="Pfam" id="PF00689">
    <property type="entry name" value="Cation_ATPase_C"/>
    <property type="match status" value="1"/>
</dbReference>
<reference evidence="8 9" key="1">
    <citation type="submission" date="2020-04" db="EMBL/GenBank/DDBJ databases">
        <title>Plant Genome Project.</title>
        <authorList>
            <person name="Zhang R.-G."/>
        </authorList>
    </citation>
    <scope>NUCLEOTIDE SEQUENCE [LARGE SCALE GENOMIC DNA]</scope>
    <source>
        <strain evidence="8">YNK0</strain>
        <tissue evidence="8">Leaf</tissue>
    </source>
</reference>
<name>A0A835D7J3_TETSI</name>
<evidence type="ECO:0000256" key="6">
    <source>
        <dbReference type="ARBA" id="ARBA00023136"/>
    </source>
</evidence>
<dbReference type="GO" id="GO:0005524">
    <property type="term" value="F:ATP binding"/>
    <property type="evidence" value="ECO:0007669"/>
    <property type="project" value="InterPro"/>
</dbReference>
<keyword evidence="3" id="KW-0479">Metal-binding</keyword>